<organism evidence="1 2">
    <name type="scientific">Desulfofundulus thermobenzoicus</name>
    <dbReference type="NCBI Taxonomy" id="29376"/>
    <lineage>
        <taxon>Bacteria</taxon>
        <taxon>Bacillati</taxon>
        <taxon>Bacillota</taxon>
        <taxon>Clostridia</taxon>
        <taxon>Eubacteriales</taxon>
        <taxon>Peptococcaceae</taxon>
        <taxon>Desulfofundulus</taxon>
    </lineage>
</organism>
<dbReference type="Proteomes" id="UP000441717">
    <property type="component" value="Unassembled WGS sequence"/>
</dbReference>
<dbReference type="RefSeq" id="WP_152948097.1">
    <property type="nucleotide sequence ID" value="NZ_WHYR01000058.1"/>
</dbReference>
<dbReference type="PIRSF" id="PIRSF037263">
    <property type="entry name" value="DUF951_bac"/>
    <property type="match status" value="1"/>
</dbReference>
<accession>A0A6N7IU65</accession>
<evidence type="ECO:0000313" key="1">
    <source>
        <dbReference type="EMBL" id="MQL53634.1"/>
    </source>
</evidence>
<dbReference type="PANTHER" id="PTHR38455:SF1">
    <property type="entry name" value="DUF951 DOMAIN-CONTAINING PROTEIN"/>
    <property type="match status" value="1"/>
</dbReference>
<gene>
    <name evidence="1" type="ORF">GFC01_15465</name>
</gene>
<comment type="caution">
    <text evidence="1">The sequence shown here is derived from an EMBL/GenBank/DDBJ whole genome shotgun (WGS) entry which is preliminary data.</text>
</comment>
<evidence type="ECO:0000313" key="2">
    <source>
        <dbReference type="Proteomes" id="UP000441717"/>
    </source>
</evidence>
<dbReference type="PANTHER" id="PTHR38455">
    <property type="entry name" value="HYPOTHETICAL CYTOSOLIC PROTEIN"/>
    <property type="match status" value="1"/>
</dbReference>
<dbReference type="EMBL" id="WHYR01000058">
    <property type="protein sequence ID" value="MQL53634.1"/>
    <property type="molecule type" value="Genomic_DNA"/>
</dbReference>
<dbReference type="OrthoDB" id="9802710at2"/>
<proteinExistence type="predicted"/>
<dbReference type="Pfam" id="PF06107">
    <property type="entry name" value="DUF951"/>
    <property type="match status" value="1"/>
</dbReference>
<keyword evidence="2" id="KW-1185">Reference proteome</keyword>
<name>A0A6N7IU65_9FIRM</name>
<sequence>MHRYQVGDVVRTRKPHPCGGDTWEIMRTGVDFRLKCTTCGRVVMLPRPKFEKSVRAVVSSAAGGNNPGGG</sequence>
<dbReference type="InterPro" id="IPR009296">
    <property type="entry name" value="DUF951"/>
</dbReference>
<reference evidence="1 2" key="1">
    <citation type="submission" date="2019-10" db="EMBL/GenBank/DDBJ databases">
        <title>Comparative genomics of sulfur disproportionating microorganisms.</title>
        <authorList>
            <person name="Ward L.M."/>
            <person name="Bertran E."/>
            <person name="Johnston D."/>
        </authorList>
    </citation>
    <scope>NUCLEOTIDE SEQUENCE [LARGE SCALE GENOMIC DNA]</scope>
    <source>
        <strain evidence="1 2">DSM 14055</strain>
    </source>
</reference>
<protein>
    <submittedName>
        <fullName evidence="1">DUF951 family protein</fullName>
    </submittedName>
</protein>
<dbReference type="AlphaFoldDB" id="A0A6N7IU65"/>